<dbReference type="GO" id="GO:0005524">
    <property type="term" value="F:ATP binding"/>
    <property type="evidence" value="ECO:0007669"/>
    <property type="project" value="UniProtKB-UniRule"/>
</dbReference>
<evidence type="ECO:0000256" key="6">
    <source>
        <dbReference type="PROSITE-ProRule" id="PRU00560"/>
    </source>
</evidence>
<evidence type="ECO:0000256" key="5">
    <source>
        <dbReference type="ARBA" id="ARBA00034923"/>
    </source>
</evidence>
<dbReference type="InterPro" id="IPR027417">
    <property type="entry name" value="P-loop_NTPase"/>
</dbReference>
<keyword evidence="2 6" id="KW-0378">Hydrolase</keyword>
<dbReference type="EMBL" id="NXDM01000010">
    <property type="protein sequence ID" value="PCK80934.1"/>
    <property type="molecule type" value="Genomic_DNA"/>
</dbReference>
<keyword evidence="9" id="KW-1185">Reference proteome</keyword>
<dbReference type="GO" id="GO:0003677">
    <property type="term" value="F:DNA binding"/>
    <property type="evidence" value="ECO:0007669"/>
    <property type="project" value="InterPro"/>
</dbReference>
<dbReference type="SUPFAM" id="SSF52540">
    <property type="entry name" value="P-loop containing nucleoside triphosphate hydrolases"/>
    <property type="match status" value="1"/>
</dbReference>
<protein>
    <recommendedName>
        <fullName evidence="5">DNA 3'-5' helicase II</fullName>
    </recommendedName>
</protein>
<evidence type="ECO:0000256" key="4">
    <source>
        <dbReference type="ARBA" id="ARBA00022840"/>
    </source>
</evidence>
<evidence type="ECO:0000313" key="8">
    <source>
        <dbReference type="EMBL" id="PCK80934.1"/>
    </source>
</evidence>
<dbReference type="PANTHER" id="PTHR11070:SF2">
    <property type="entry name" value="ATP-DEPENDENT DNA HELICASE SRS2"/>
    <property type="match status" value="1"/>
</dbReference>
<feature type="domain" description="UvrD-like helicase ATP-binding" evidence="7">
    <location>
        <begin position="16"/>
        <end position="288"/>
    </location>
</feature>
<keyword evidence="3 6" id="KW-0347">Helicase</keyword>
<evidence type="ECO:0000256" key="3">
    <source>
        <dbReference type="ARBA" id="ARBA00022806"/>
    </source>
</evidence>
<name>A0A2A5KV47_9HYPH</name>
<keyword evidence="4 6" id="KW-0067">ATP-binding</keyword>
<organism evidence="8 9">
    <name type="scientific">Rhizobium sophoriradicis</name>
    <dbReference type="NCBI Taxonomy" id="1535245"/>
    <lineage>
        <taxon>Bacteria</taxon>
        <taxon>Pseudomonadati</taxon>
        <taxon>Pseudomonadota</taxon>
        <taxon>Alphaproteobacteria</taxon>
        <taxon>Hyphomicrobiales</taxon>
        <taxon>Rhizobiaceae</taxon>
        <taxon>Rhizobium/Agrobacterium group</taxon>
        <taxon>Rhizobium</taxon>
    </lineage>
</organism>
<comment type="caution">
    <text evidence="8">The sequence shown here is derived from an EMBL/GenBank/DDBJ whole genome shotgun (WGS) entry which is preliminary data.</text>
</comment>
<proteinExistence type="predicted"/>
<dbReference type="PROSITE" id="PS51198">
    <property type="entry name" value="UVRD_HELICASE_ATP_BIND"/>
    <property type="match status" value="1"/>
</dbReference>
<evidence type="ECO:0000259" key="7">
    <source>
        <dbReference type="PROSITE" id="PS51198"/>
    </source>
</evidence>
<dbReference type="GO" id="GO:0000725">
    <property type="term" value="P:recombinational repair"/>
    <property type="evidence" value="ECO:0007669"/>
    <property type="project" value="TreeGrafter"/>
</dbReference>
<dbReference type="RefSeq" id="WP_096762924.1">
    <property type="nucleotide sequence ID" value="NZ_CP104155.1"/>
</dbReference>
<dbReference type="InterPro" id="IPR000212">
    <property type="entry name" value="DNA_helicase_UvrD/REP"/>
</dbReference>
<evidence type="ECO:0000256" key="2">
    <source>
        <dbReference type="ARBA" id="ARBA00022801"/>
    </source>
</evidence>
<sequence>MNNLATATSNVTLDDHVEDELAEFLSLEKPTSFFLFAGAGSGKTRSLVNALNYLAKTYRDVLRLRGRQVAVITYTNAACDEITRRTEYDSLFVVRTIHSFAWLQIQGFNTDIRAWLKNNLQHEIADLQAEEAKGRAGTKASAARQAQIDSKQRRLDRLAEIRTFTYNPTGDNRERHALNHSEVIKIFSTFLFTKPLMQRMFVEKFPFLLIDESQDTSRALIDALFVVQNAYADRFCLGLIGDTMQRIYPDGKDRIESEIPESWATPVKKLNHRCPQRIVRLINQIRGGADDHKQEPRDDRPEGWVRLFVFPIDAADKPALEQSVRDYMMGLTGDRDWSDASKCKILTLEHHMAARRMGFLQMFEALASVDDYRTGFLDGSFAPARFFTHYVLPLVTAQQKGDKFAATKLVRESSPLLSKENLKANDRPIAQLRTAQAAVNSLMTLWASGEPTCAAVAENIAQTNLFAIPDSLKAALAAKLATPAEKPGDEEADPVSDQIAALVAFLDCSFSEIAPYAAYVAHQAPFDTHQGVKGLEFERVMVLMDDGEARGFLFGYDKLLGAKAPTAADIKNAQGGKETSIDRTRRLFYVTCSRARSSLALVAYSPDPAAVRAHVIANAWFDADEVLSEIPNYPDG</sequence>
<evidence type="ECO:0000313" key="9">
    <source>
        <dbReference type="Proteomes" id="UP000218807"/>
    </source>
</evidence>
<keyword evidence="1 6" id="KW-0547">Nucleotide-binding</keyword>
<dbReference type="Pfam" id="PF00580">
    <property type="entry name" value="UvrD-helicase"/>
    <property type="match status" value="1"/>
</dbReference>
<feature type="binding site" evidence="6">
    <location>
        <begin position="37"/>
        <end position="44"/>
    </location>
    <ligand>
        <name>ATP</name>
        <dbReference type="ChEBI" id="CHEBI:30616"/>
    </ligand>
</feature>
<reference evidence="8 9" key="1">
    <citation type="submission" date="2017-09" db="EMBL/GenBank/DDBJ databases">
        <title>Comparative genomics of rhizobia isolated from Phaseolus vulgaris in China.</title>
        <authorList>
            <person name="Tong W."/>
        </authorList>
    </citation>
    <scope>NUCLEOTIDE SEQUENCE [LARGE SCALE GENOMIC DNA]</scope>
    <source>
        <strain evidence="8 9">L101</strain>
    </source>
</reference>
<dbReference type="GO" id="GO:0016787">
    <property type="term" value="F:hydrolase activity"/>
    <property type="evidence" value="ECO:0007669"/>
    <property type="project" value="UniProtKB-UniRule"/>
</dbReference>
<dbReference type="Proteomes" id="UP000218807">
    <property type="component" value="Unassembled WGS sequence"/>
</dbReference>
<dbReference type="Gene3D" id="3.40.50.300">
    <property type="entry name" value="P-loop containing nucleotide triphosphate hydrolases"/>
    <property type="match status" value="2"/>
</dbReference>
<dbReference type="InterPro" id="IPR014016">
    <property type="entry name" value="UvrD-like_ATP-bd"/>
</dbReference>
<dbReference type="AlphaFoldDB" id="A0A2A5KV47"/>
<evidence type="ECO:0000256" key="1">
    <source>
        <dbReference type="ARBA" id="ARBA00022741"/>
    </source>
</evidence>
<accession>A0A2A5KV47</accession>
<dbReference type="GO" id="GO:0043138">
    <property type="term" value="F:3'-5' DNA helicase activity"/>
    <property type="evidence" value="ECO:0007669"/>
    <property type="project" value="TreeGrafter"/>
</dbReference>
<dbReference type="PANTHER" id="PTHR11070">
    <property type="entry name" value="UVRD / RECB / PCRA DNA HELICASE FAMILY MEMBER"/>
    <property type="match status" value="1"/>
</dbReference>
<gene>
    <name evidence="8" type="ORF">CPT34_12300</name>
</gene>